<dbReference type="InterPro" id="IPR036388">
    <property type="entry name" value="WH-like_DNA-bd_sf"/>
</dbReference>
<proteinExistence type="predicted"/>
<evidence type="ECO:0000313" key="1">
    <source>
        <dbReference type="EMBL" id="PGG93102.1"/>
    </source>
</evidence>
<dbReference type="AlphaFoldDB" id="A0A2B5CGK7"/>
<dbReference type="RefSeq" id="WP_098070726.1">
    <property type="nucleotide sequence ID" value="NZ_NUCI01000074.1"/>
</dbReference>
<dbReference type="Pfam" id="PF13730">
    <property type="entry name" value="HTH_36"/>
    <property type="match status" value="1"/>
</dbReference>
<protein>
    <submittedName>
        <fullName evidence="1">Helix-turn-helix domain-containing protein</fullName>
    </submittedName>
</protein>
<evidence type="ECO:0000313" key="2">
    <source>
        <dbReference type="Proteomes" id="UP000225320"/>
    </source>
</evidence>
<dbReference type="Gene3D" id="1.10.10.10">
    <property type="entry name" value="Winged helix-like DNA-binding domain superfamily/Winged helix DNA-binding domain"/>
    <property type="match status" value="1"/>
</dbReference>
<sequence length="287" mass="33261">MLSSANYTQYKELQSFQTVDEMNETIRSFLYKHTHELSESAINVLKYLARHSCKIPGVSFLKVATIAAALEISTRTVQRVLKILENFEVLARHKTIRKEGKLRGGKGHNVYVLLKKHSVIPDVLSKMSQRLDDENLTRSTVSDTKLNKETELSESRLLEELKNELNVKETSAMESKGIELEDLNETFTPDNVPSQFRDAVAPFFKSADKIYKLYFRVLIAYNRSKIDKPIEHVIDRVIQAFRETVFAQKSNKIKSTFEGYFYRVIESKLAVERRKECRGLLFDWLNE</sequence>
<comment type="caution">
    <text evidence="1">The sequence shown here is derived from an EMBL/GenBank/DDBJ whole genome shotgun (WGS) entry which is preliminary data.</text>
</comment>
<organism evidence="1 2">
    <name type="scientific">Bacillus toyonensis</name>
    <dbReference type="NCBI Taxonomy" id="155322"/>
    <lineage>
        <taxon>Bacteria</taxon>
        <taxon>Bacillati</taxon>
        <taxon>Bacillota</taxon>
        <taxon>Bacilli</taxon>
        <taxon>Bacillales</taxon>
        <taxon>Bacillaceae</taxon>
        <taxon>Bacillus</taxon>
        <taxon>Bacillus cereus group</taxon>
    </lineage>
</organism>
<gene>
    <name evidence="1" type="ORF">CON73_08675</name>
</gene>
<reference evidence="1 2" key="1">
    <citation type="submission" date="2017-09" db="EMBL/GenBank/DDBJ databases">
        <title>Large-scale bioinformatics analysis of Bacillus genomes uncovers conserved roles of natural products in bacterial physiology.</title>
        <authorList>
            <consortium name="Agbiome Team Llc"/>
            <person name="Bleich R.M."/>
            <person name="Grubbs K.J."/>
            <person name="Santa Maria K.C."/>
            <person name="Allen S.E."/>
            <person name="Farag S."/>
            <person name="Shank E.A."/>
            <person name="Bowers A."/>
        </authorList>
    </citation>
    <scope>NUCLEOTIDE SEQUENCE [LARGE SCALE GENOMIC DNA]</scope>
    <source>
        <strain evidence="1 2">AFS094862</strain>
    </source>
</reference>
<accession>A0A2B5CGK7</accession>
<dbReference type="Proteomes" id="UP000225320">
    <property type="component" value="Unassembled WGS sequence"/>
</dbReference>
<dbReference type="EMBL" id="NVOI01000028">
    <property type="protein sequence ID" value="PGG93102.1"/>
    <property type="molecule type" value="Genomic_DNA"/>
</dbReference>
<name>A0A2B5CGK7_9BACI</name>